<reference evidence="1" key="1">
    <citation type="submission" date="2020-10" db="EMBL/GenBank/DDBJ databases">
        <authorList>
            <person name="Gilroy R."/>
        </authorList>
    </citation>
    <scope>NUCLEOTIDE SEQUENCE</scope>
    <source>
        <strain evidence="1">CHK180-2868</strain>
    </source>
</reference>
<dbReference type="SUPFAM" id="SSF56281">
    <property type="entry name" value="Metallo-hydrolase/oxidoreductase"/>
    <property type="match status" value="1"/>
</dbReference>
<dbReference type="PANTHER" id="PTHR42967">
    <property type="entry name" value="METAL DEPENDENT HYDROLASE"/>
    <property type="match status" value="1"/>
</dbReference>
<evidence type="ECO:0000313" key="1">
    <source>
        <dbReference type="EMBL" id="HIR06267.1"/>
    </source>
</evidence>
<organism evidence="1 2">
    <name type="scientific">Candidatus Copromonas faecavium</name>
    <name type="common">nom. illeg.</name>
    <dbReference type="NCBI Taxonomy" id="2840740"/>
    <lineage>
        <taxon>Bacteria</taxon>
        <taxon>Bacillati</taxon>
        <taxon>Bacillota</taxon>
        <taxon>Clostridia</taxon>
        <taxon>Lachnospirales</taxon>
        <taxon>Lachnospiraceae</taxon>
        <taxon>Candidatus Copromonas (nom. illeg.)</taxon>
    </lineage>
</organism>
<proteinExistence type="predicted"/>
<dbReference type="Gene3D" id="3.60.15.10">
    <property type="entry name" value="Ribonuclease Z/Hydroxyacylglutathione hydrolase-like"/>
    <property type="match status" value="1"/>
</dbReference>
<comment type="caution">
    <text evidence="1">The sequence shown here is derived from an EMBL/GenBank/DDBJ whole genome shotgun (WGS) entry which is preliminary data.</text>
</comment>
<accession>A0A9D1A562</accession>
<gene>
    <name evidence="1" type="ORF">IAB28_09950</name>
</gene>
<protein>
    <submittedName>
        <fullName evidence="1">MBL fold metallo-hydrolase</fullName>
    </submittedName>
</protein>
<evidence type="ECO:0000313" key="2">
    <source>
        <dbReference type="Proteomes" id="UP000824250"/>
    </source>
</evidence>
<name>A0A9D1A562_9FIRM</name>
<dbReference type="Proteomes" id="UP000824250">
    <property type="component" value="Unassembled WGS sequence"/>
</dbReference>
<reference evidence="1" key="2">
    <citation type="journal article" date="2021" name="PeerJ">
        <title>Extensive microbial diversity within the chicken gut microbiome revealed by metagenomics and culture.</title>
        <authorList>
            <person name="Gilroy R."/>
            <person name="Ravi A."/>
            <person name="Getino M."/>
            <person name="Pursley I."/>
            <person name="Horton D.L."/>
            <person name="Alikhan N.F."/>
            <person name="Baker D."/>
            <person name="Gharbi K."/>
            <person name="Hall N."/>
            <person name="Watson M."/>
            <person name="Adriaenssens E.M."/>
            <person name="Foster-Nyarko E."/>
            <person name="Jarju S."/>
            <person name="Secka A."/>
            <person name="Antonio M."/>
            <person name="Oren A."/>
            <person name="Chaudhuri R.R."/>
            <person name="La Ragione R."/>
            <person name="Hildebrand F."/>
            <person name="Pallen M.J."/>
        </authorList>
    </citation>
    <scope>NUCLEOTIDE SEQUENCE</scope>
    <source>
        <strain evidence="1">CHK180-2868</strain>
    </source>
</reference>
<dbReference type="EMBL" id="DVGC01000058">
    <property type="protein sequence ID" value="HIR06267.1"/>
    <property type="molecule type" value="Genomic_DNA"/>
</dbReference>
<sequence length="207" mass="22544">MSKLTITWHGHSCFTISADGYDVVLDPYAPGSVPGLGDLSLTADMVLCSHEHSDHGFTDAVRIRTGGAENPFQITKIDTFHDDASGSLRGTNRIHILETGGLKAVHLGDLGCMLNAMQIDQLKKPDILLIPVGGYYTINAAQAAQVVEKLSPRVTVPMHYRSDTFGYPVIGRLEEYTSRCNNVIHYDTNVLTVDSSTRPQTAVLTMV</sequence>
<dbReference type="PANTHER" id="PTHR42967:SF1">
    <property type="entry name" value="MBL FOLD METALLO-HYDROLASE"/>
    <property type="match status" value="1"/>
</dbReference>
<dbReference type="Pfam" id="PF13483">
    <property type="entry name" value="Lactamase_B_3"/>
    <property type="match status" value="1"/>
</dbReference>
<dbReference type="InterPro" id="IPR036866">
    <property type="entry name" value="RibonucZ/Hydroxyglut_hydro"/>
</dbReference>
<dbReference type="AlphaFoldDB" id="A0A9D1A562"/>